<evidence type="ECO:0000259" key="2">
    <source>
        <dbReference type="PROSITE" id="PS50966"/>
    </source>
</evidence>
<keyword evidence="4" id="KW-1185">Reference proteome</keyword>
<evidence type="ECO:0000313" key="4">
    <source>
        <dbReference type="Proteomes" id="UP000664859"/>
    </source>
</evidence>
<organism evidence="3 4">
    <name type="scientific">Tribonema minus</name>
    <dbReference type="NCBI Taxonomy" id="303371"/>
    <lineage>
        <taxon>Eukaryota</taxon>
        <taxon>Sar</taxon>
        <taxon>Stramenopiles</taxon>
        <taxon>Ochrophyta</taxon>
        <taxon>PX clade</taxon>
        <taxon>Xanthophyceae</taxon>
        <taxon>Tribonematales</taxon>
        <taxon>Tribonemataceae</taxon>
        <taxon>Tribonema</taxon>
    </lineage>
</organism>
<gene>
    <name evidence="3" type="ORF">JKP88DRAFT_278725</name>
</gene>
<dbReference type="Proteomes" id="UP000664859">
    <property type="component" value="Unassembled WGS sequence"/>
</dbReference>
<keyword evidence="1" id="KW-0862">Zinc</keyword>
<keyword evidence="1" id="KW-0479">Metal-binding</keyword>
<comment type="caution">
    <text evidence="3">The sequence shown here is derived from an EMBL/GenBank/DDBJ whole genome shotgun (WGS) entry which is preliminary data.</text>
</comment>
<name>A0A835YU83_9STRA</name>
<keyword evidence="1" id="KW-0863">Zinc-finger</keyword>
<dbReference type="AlphaFoldDB" id="A0A835YU83"/>
<dbReference type="PROSITE" id="PS50966">
    <property type="entry name" value="ZF_SWIM"/>
    <property type="match status" value="1"/>
</dbReference>
<proteinExistence type="predicted"/>
<protein>
    <recommendedName>
        <fullName evidence="2">SWIM-type domain-containing protein</fullName>
    </recommendedName>
</protein>
<feature type="domain" description="SWIM-type" evidence="2">
    <location>
        <begin position="442"/>
        <end position="484"/>
    </location>
</feature>
<accession>A0A835YU83</accession>
<reference evidence="3" key="1">
    <citation type="submission" date="2021-02" db="EMBL/GenBank/DDBJ databases">
        <title>First Annotated Genome of the Yellow-green Alga Tribonema minus.</title>
        <authorList>
            <person name="Mahan K.M."/>
        </authorList>
    </citation>
    <scope>NUCLEOTIDE SEQUENCE</scope>
    <source>
        <strain evidence="3">UTEX B ZZ1240</strain>
    </source>
</reference>
<dbReference type="InterPro" id="IPR007527">
    <property type="entry name" value="Znf_SWIM"/>
</dbReference>
<dbReference type="GO" id="GO:0008270">
    <property type="term" value="F:zinc ion binding"/>
    <property type="evidence" value="ECO:0007669"/>
    <property type="project" value="UniProtKB-KW"/>
</dbReference>
<sequence length="561" mass="63144">MTKARDTTPGEKAIANKVMKVQIRGEHTPGGVVPRAVDPASLTPSVLEVDHVYNADCDGQATRCRLRRQALARVPAGAALTGRNTMTKKQISAALYRSRKKRRSEGLGTFTGVHAAISKNLYRTLPSGVIILYYKSEPGGFWQIVVTTEKALDVLRDTSIRSFVSDTKHDTCPQKLAFTVIGAVLPGRRGMQPLVERDDVPQARRKPKVKHPMLAEFDMAIRALVTAQSESKYKATLKALLRTVERWGKDGWLVSRSPPEYFVKYLKKSFGKRWFGSTGNYIGQDESGYEANNNSVESSFRTMDACLFFGKRCTSFPYLMEMVLGVTANWKLTIGPSYFEQFAGVLADKHLEGPRWIKLQDGVQLPESLSEHDEPEGRSEWYLVSEMPINICITRSKPERPIAPAAVWRENGCQITFDRENEFNDIFRVLTLRDAPVQHGFYTVGMRISAGGSRIVTCMCGDYYYRGNTHHPCRHAVAALAFKEEQDEPDEAKKEDIVRQQRMQVMSYLKNVEQGRADKDIRLYDACAAANWPLVEHLLKQQDGVIFITLSSEYGSHFIGN</sequence>
<evidence type="ECO:0000256" key="1">
    <source>
        <dbReference type="PROSITE-ProRule" id="PRU00325"/>
    </source>
</evidence>
<evidence type="ECO:0000313" key="3">
    <source>
        <dbReference type="EMBL" id="KAG5181742.1"/>
    </source>
</evidence>
<dbReference type="EMBL" id="JAFCMP010000301">
    <property type="protein sequence ID" value="KAG5181742.1"/>
    <property type="molecule type" value="Genomic_DNA"/>
</dbReference>